<organism evidence="1 2">
    <name type="scientific">Pseudoalteromonas fuliginea</name>
    <dbReference type="NCBI Taxonomy" id="1872678"/>
    <lineage>
        <taxon>Bacteria</taxon>
        <taxon>Pseudomonadati</taxon>
        <taxon>Pseudomonadota</taxon>
        <taxon>Gammaproteobacteria</taxon>
        <taxon>Alteromonadales</taxon>
        <taxon>Pseudoalteromonadaceae</taxon>
        <taxon>Pseudoalteromonas</taxon>
    </lineage>
</organism>
<dbReference type="RefSeq" id="WP_149605278.1">
    <property type="nucleotide sequence ID" value="NZ_SEUJ01000061.1"/>
</dbReference>
<evidence type="ECO:0000313" key="2">
    <source>
        <dbReference type="Proteomes" id="UP000322915"/>
    </source>
</evidence>
<evidence type="ECO:0000313" key="1">
    <source>
        <dbReference type="EMBL" id="KAA1160326.1"/>
    </source>
</evidence>
<dbReference type="EMBL" id="SEUJ01000061">
    <property type="protein sequence ID" value="KAA1160326.1"/>
    <property type="molecule type" value="Genomic_DNA"/>
</dbReference>
<keyword evidence="2" id="KW-1185">Reference proteome</keyword>
<dbReference type="Proteomes" id="UP000322915">
    <property type="component" value="Unassembled WGS sequence"/>
</dbReference>
<comment type="caution">
    <text evidence="1">The sequence shown here is derived from an EMBL/GenBank/DDBJ whole genome shotgun (WGS) entry which is preliminary data.</text>
</comment>
<gene>
    <name evidence="1" type="ORF">EU509_06055</name>
</gene>
<accession>A0ABQ6RK92</accession>
<name>A0ABQ6RK92_9GAMM</name>
<proteinExistence type="predicted"/>
<reference evidence="1 2" key="1">
    <citation type="submission" date="2019-01" db="EMBL/GenBank/DDBJ databases">
        <title>Genome sequences of marine Pseudoalteromonas species.</title>
        <authorList>
            <person name="Boraston A.B."/>
            <person name="Hehemann J.-H."/>
            <person name="Vickers C.J."/>
            <person name="Salama-Alber O."/>
            <person name="Abe K."/>
            <person name="Hettle A.J."/>
        </authorList>
    </citation>
    <scope>NUCLEOTIDE SEQUENCE [LARGE SCALE GENOMIC DNA]</scope>
    <source>
        <strain evidence="1 2">PS47</strain>
    </source>
</reference>
<protein>
    <recommendedName>
        <fullName evidence="3">DUF2570 domain-containing protein</fullName>
    </recommendedName>
</protein>
<sequence length="114" mass="12771">MSGTVGITIAFLAVIWLIYSVTIQRIELSRLKTQLEESGLEQRKQTDISALTALINSYGTAASVSQQKLNACNDGNNHFLPNETGESIKEKMQYELKQMESYTNQLEAISQKRT</sequence>
<evidence type="ECO:0008006" key="3">
    <source>
        <dbReference type="Google" id="ProtNLM"/>
    </source>
</evidence>